<dbReference type="RefSeq" id="WP_277534685.1">
    <property type="nucleotide sequence ID" value="NZ_JAPDIA010000007.1"/>
</dbReference>
<dbReference type="SUPFAM" id="SSF53756">
    <property type="entry name" value="UDP-Glycosyltransferase/glycogen phosphorylase"/>
    <property type="match status" value="1"/>
</dbReference>
<feature type="domain" description="Glycosyltransferase subfamily 4-like N-terminal" evidence="1">
    <location>
        <begin position="13"/>
        <end position="117"/>
    </location>
</feature>
<evidence type="ECO:0000313" key="2">
    <source>
        <dbReference type="EMBL" id="MDG0811837.1"/>
    </source>
</evidence>
<keyword evidence="3" id="KW-1185">Reference proteome</keyword>
<keyword evidence="2" id="KW-0328">Glycosyltransferase</keyword>
<dbReference type="GO" id="GO:0016757">
    <property type="term" value="F:glycosyltransferase activity"/>
    <property type="evidence" value="ECO:0007669"/>
    <property type="project" value="UniProtKB-KW"/>
</dbReference>
<dbReference type="EMBL" id="JAPDIA010000007">
    <property type="protein sequence ID" value="MDG0811837.1"/>
    <property type="molecule type" value="Genomic_DNA"/>
</dbReference>
<sequence length="126" mass="14889">MKIVFTCNRIGAGGAERVICNFANQMSKDEIDVRLICLDVFENFYYPLEPRVKIIELDRDYKNRKKFLDRKSAGFRNFKRLIEKLKIEAPDLVISFYTRQNSYSILACRILNIPIVAAERDHFFFI</sequence>
<evidence type="ECO:0000313" key="3">
    <source>
        <dbReference type="Proteomes" id="UP001153404"/>
    </source>
</evidence>
<dbReference type="InterPro" id="IPR028098">
    <property type="entry name" value="Glyco_trans_4-like_N"/>
</dbReference>
<evidence type="ECO:0000259" key="1">
    <source>
        <dbReference type="Pfam" id="PF13439"/>
    </source>
</evidence>
<accession>A0A9X4L1J4</accession>
<protein>
    <submittedName>
        <fullName evidence="2">Glycosyltransferase</fullName>
        <ecNumber evidence="2">2.4.-.-</ecNumber>
    </submittedName>
</protein>
<keyword evidence="2" id="KW-0808">Transferase</keyword>
<organism evidence="2 3">
    <name type="scientific">Cohnella rhizosphaerae</name>
    <dbReference type="NCBI Taxonomy" id="1457232"/>
    <lineage>
        <taxon>Bacteria</taxon>
        <taxon>Bacillati</taxon>
        <taxon>Bacillota</taxon>
        <taxon>Bacilli</taxon>
        <taxon>Bacillales</taxon>
        <taxon>Paenibacillaceae</taxon>
        <taxon>Cohnella</taxon>
    </lineage>
</organism>
<dbReference type="AlphaFoldDB" id="A0A9X4L1J4"/>
<dbReference type="Gene3D" id="3.40.50.2000">
    <property type="entry name" value="Glycogen Phosphorylase B"/>
    <property type="match status" value="1"/>
</dbReference>
<reference evidence="2" key="1">
    <citation type="submission" date="2022-10" db="EMBL/GenBank/DDBJ databases">
        <title>Comparative genomic analysis of Cohnella hashimotonis sp. nov., isolated from the International Space Station.</title>
        <authorList>
            <person name="Simpson A."/>
            <person name="Venkateswaran K."/>
        </authorList>
    </citation>
    <scope>NUCLEOTIDE SEQUENCE</scope>
    <source>
        <strain evidence="2">DSM 28161</strain>
    </source>
</reference>
<proteinExistence type="predicted"/>
<comment type="caution">
    <text evidence="2">The sequence shown here is derived from an EMBL/GenBank/DDBJ whole genome shotgun (WGS) entry which is preliminary data.</text>
</comment>
<dbReference type="EC" id="2.4.-.-" evidence="2"/>
<dbReference type="Pfam" id="PF13439">
    <property type="entry name" value="Glyco_transf_4"/>
    <property type="match status" value="1"/>
</dbReference>
<name>A0A9X4L1J4_9BACL</name>
<dbReference type="Proteomes" id="UP001153404">
    <property type="component" value="Unassembled WGS sequence"/>
</dbReference>
<gene>
    <name evidence="2" type="ORF">OMP40_22535</name>
</gene>